<proteinExistence type="predicted"/>
<dbReference type="Proteomes" id="UP000193240">
    <property type="component" value="Unassembled WGS sequence"/>
</dbReference>
<name>A0A1Y2LY88_EPING</name>
<evidence type="ECO:0000313" key="3">
    <source>
        <dbReference type="EMBL" id="OSS48896.1"/>
    </source>
</evidence>
<keyword evidence="1" id="KW-0539">Nucleus</keyword>
<gene>
    <name evidence="3" type="ORF">B5807_06782</name>
</gene>
<dbReference type="OMA" id="MPAIIHL"/>
<organism evidence="3 4">
    <name type="scientific">Epicoccum nigrum</name>
    <name type="common">Soil fungus</name>
    <name type="synonym">Epicoccum purpurascens</name>
    <dbReference type="NCBI Taxonomy" id="105696"/>
    <lineage>
        <taxon>Eukaryota</taxon>
        <taxon>Fungi</taxon>
        <taxon>Dikarya</taxon>
        <taxon>Ascomycota</taxon>
        <taxon>Pezizomycotina</taxon>
        <taxon>Dothideomycetes</taxon>
        <taxon>Pleosporomycetidae</taxon>
        <taxon>Pleosporales</taxon>
        <taxon>Pleosporineae</taxon>
        <taxon>Didymellaceae</taxon>
        <taxon>Epicoccum</taxon>
    </lineage>
</organism>
<keyword evidence="4" id="KW-1185">Reference proteome</keyword>
<dbReference type="InterPro" id="IPR001138">
    <property type="entry name" value="Zn2Cys6_DnaBD"/>
</dbReference>
<feature type="region of interest" description="Disordered" evidence="2">
    <location>
        <begin position="236"/>
        <end position="444"/>
    </location>
</feature>
<dbReference type="AlphaFoldDB" id="A0A1Y2LY88"/>
<feature type="region of interest" description="Disordered" evidence="2">
    <location>
        <begin position="1"/>
        <end position="50"/>
    </location>
</feature>
<feature type="compositionally biased region" description="Basic and acidic residues" evidence="2">
    <location>
        <begin position="520"/>
        <end position="530"/>
    </location>
</feature>
<dbReference type="GO" id="GO:0008270">
    <property type="term" value="F:zinc ion binding"/>
    <property type="evidence" value="ECO:0007669"/>
    <property type="project" value="InterPro"/>
</dbReference>
<dbReference type="STRING" id="105696.A0A1Y2LY88"/>
<reference evidence="3 4" key="1">
    <citation type="journal article" date="2017" name="Genome Announc.">
        <title>Genome sequence of the saprophytic ascomycete Epicoccum nigrum ICMP 19927 strain isolated from New Zealand.</title>
        <authorList>
            <person name="Fokin M."/>
            <person name="Fleetwood D."/>
            <person name="Weir B.S."/>
            <person name="Villas-Boas S.G."/>
        </authorList>
    </citation>
    <scope>NUCLEOTIDE SEQUENCE [LARGE SCALE GENOMIC DNA]</scope>
    <source>
        <strain evidence="3 4">ICMP 19927</strain>
    </source>
</reference>
<evidence type="ECO:0000256" key="1">
    <source>
        <dbReference type="ARBA" id="ARBA00023242"/>
    </source>
</evidence>
<feature type="compositionally biased region" description="Basic and acidic residues" evidence="2">
    <location>
        <begin position="618"/>
        <end position="630"/>
    </location>
</feature>
<feature type="compositionally biased region" description="Pro residues" evidence="2">
    <location>
        <begin position="387"/>
        <end position="398"/>
    </location>
</feature>
<accession>A0A1Y2LY88</accession>
<feature type="compositionally biased region" description="Basic residues" evidence="2">
    <location>
        <begin position="303"/>
        <end position="315"/>
    </location>
</feature>
<sequence>MSSHDSHAVVDLNMAHPHPAQPAATDLKRKRSTSHENMHTAAPHPKTAKTHNHLQINYLVRHLDADLPLITNDDTLPNILSLLSDYQGVLDRHESMACNLGARPLGPILIKRFERLFDGPPRVLKSHGKDGTTVTWLDVVEFARNKPEQFQLGQMSEGVRVCQFYTKQCRVQISEEDFVLISSGIPQKMIPPQPIIEDEEKELGTIEILEKNLGQICQLADQVAARTRQLNHRLKGRKQAILDRRATASPIPPVRPLSPSNVALMNGGAAHVAQATPQPAQPSAGGFVAVNSRPHESNANGHGHGHAHGHGHGHGHGNGNGNGNGASSTTRHDLLAKFHTVNDRRSSSQTINGSADARRPSVGPHALSHPSTPVTSLSRSTPKPAEAQPPPPPPPSHARPPQLNEAELQSMMNSPVPIPNTPSSLLPAASQRASQPTEKDDGGPYKVEMVHRMESLGKGERILPPCDRCRRLHMDCLKNLTACMGCTKKHAKCSWKEVREGELHGTFAHPTGTNSNMHTDTSDPESHDRASTASPPSMLSPHHGYASSHVASSNGQSTPQPPTAAHAAPPPPPASQPQQHHSHQQQHQMPHQHRPHPQQPLQYPPTHDSRVPSGRNSPLDRDRERERHVEAQLQEAAKSGLAQHATVKPEPATKGHEYQTAIAQQ</sequence>
<dbReference type="GO" id="GO:0000981">
    <property type="term" value="F:DNA-binding transcription factor activity, RNA polymerase II-specific"/>
    <property type="evidence" value="ECO:0007669"/>
    <property type="project" value="InterPro"/>
</dbReference>
<evidence type="ECO:0000256" key="2">
    <source>
        <dbReference type="SAM" id="MobiDB-lite"/>
    </source>
</evidence>
<dbReference type="CDD" id="cd00067">
    <property type="entry name" value="GAL4"/>
    <property type="match status" value="1"/>
</dbReference>
<feature type="compositionally biased region" description="Polar residues" evidence="2">
    <location>
        <begin position="369"/>
        <end position="381"/>
    </location>
</feature>
<evidence type="ECO:0000313" key="4">
    <source>
        <dbReference type="Proteomes" id="UP000193240"/>
    </source>
</evidence>
<feature type="region of interest" description="Disordered" evidence="2">
    <location>
        <begin position="505"/>
        <end position="665"/>
    </location>
</feature>
<protein>
    <recommendedName>
        <fullName evidence="5">Zn(2)-C6 fungal-type domain-containing protein</fullName>
    </recommendedName>
</protein>
<dbReference type="EMBL" id="KZ107845">
    <property type="protein sequence ID" value="OSS48896.1"/>
    <property type="molecule type" value="Genomic_DNA"/>
</dbReference>
<dbReference type="InParanoid" id="A0A1Y2LY88"/>
<feature type="compositionally biased region" description="Low complexity" evidence="2">
    <location>
        <begin position="269"/>
        <end position="284"/>
    </location>
</feature>
<feature type="compositionally biased region" description="Basic residues" evidence="2">
    <location>
        <begin position="580"/>
        <end position="596"/>
    </location>
</feature>
<evidence type="ECO:0008006" key="5">
    <source>
        <dbReference type="Google" id="ProtNLM"/>
    </source>
</evidence>
<feature type="compositionally biased region" description="Basic and acidic residues" evidence="2">
    <location>
        <begin position="330"/>
        <end position="346"/>
    </location>
</feature>